<reference evidence="2 3" key="1">
    <citation type="journal article" date="2018" name="Mol. Biol. Evol.">
        <title>Broad Genomic Sampling Reveals a Smut Pathogenic Ancestry of the Fungal Clade Ustilaginomycotina.</title>
        <authorList>
            <person name="Kijpornyongpan T."/>
            <person name="Mondo S.J."/>
            <person name="Barry K."/>
            <person name="Sandor L."/>
            <person name="Lee J."/>
            <person name="Lipzen A."/>
            <person name="Pangilinan J."/>
            <person name="LaButti K."/>
            <person name="Hainaut M."/>
            <person name="Henrissat B."/>
            <person name="Grigoriev I.V."/>
            <person name="Spatafora J.W."/>
            <person name="Aime M.C."/>
        </authorList>
    </citation>
    <scope>NUCLEOTIDE SEQUENCE [LARGE SCALE GENOMIC DNA]</scope>
    <source>
        <strain evidence="2 3">MCA 5214</strain>
    </source>
</reference>
<protein>
    <submittedName>
        <fullName evidence="2">Uncharacterized protein</fullName>
    </submittedName>
</protein>
<feature type="region of interest" description="Disordered" evidence="1">
    <location>
        <begin position="204"/>
        <end position="256"/>
    </location>
</feature>
<sequence>MYRPSLLRRESSPSPPRPHTPTCYAAPFGPPPPPPGPTSPSPAPQPPKFQGLYRHRKPDFDAPPVRRVFTSSRLEGVPLRRSKSKKEGKEAANDQTPLLSNERPKSRTSRGRWEWHELDHDEAQVMLAPRQWGLKELGGPTSMPDGQSTARAAIDGYGTTERPAAAADAPLDTLDNLAGNARTSAASKLKRWSFWVSNKAASVGSSVLAQRASPDKTNRLPERRSEVDPHQPESPANPFVDPFADDAEDVGNAEGKGYDAGSNWGWMWLPREKRWSRRDEGESQVLDDGVAQHRVGVQGFEARDGSGAGPYFR</sequence>
<dbReference type="AlphaFoldDB" id="A0A316UJF6"/>
<dbReference type="Proteomes" id="UP000245884">
    <property type="component" value="Unassembled WGS sequence"/>
</dbReference>
<feature type="compositionally biased region" description="Basic and acidic residues" evidence="1">
    <location>
        <begin position="213"/>
        <end position="231"/>
    </location>
</feature>
<dbReference type="EMBL" id="KZ819676">
    <property type="protein sequence ID" value="PWN25349.1"/>
    <property type="molecule type" value="Genomic_DNA"/>
</dbReference>
<name>A0A316UJF6_9BASI</name>
<organism evidence="2 3">
    <name type="scientific">Jaminaea rosea</name>
    <dbReference type="NCBI Taxonomy" id="1569628"/>
    <lineage>
        <taxon>Eukaryota</taxon>
        <taxon>Fungi</taxon>
        <taxon>Dikarya</taxon>
        <taxon>Basidiomycota</taxon>
        <taxon>Ustilaginomycotina</taxon>
        <taxon>Exobasidiomycetes</taxon>
        <taxon>Microstromatales</taxon>
        <taxon>Microstromatales incertae sedis</taxon>
        <taxon>Jaminaea</taxon>
    </lineage>
</organism>
<evidence type="ECO:0000313" key="2">
    <source>
        <dbReference type="EMBL" id="PWN25349.1"/>
    </source>
</evidence>
<dbReference type="RefSeq" id="XP_025359961.1">
    <property type="nucleotide sequence ID" value="XM_025506926.1"/>
</dbReference>
<feature type="region of interest" description="Disordered" evidence="1">
    <location>
        <begin position="1"/>
        <end position="113"/>
    </location>
</feature>
<evidence type="ECO:0000313" key="3">
    <source>
        <dbReference type="Proteomes" id="UP000245884"/>
    </source>
</evidence>
<proteinExistence type="predicted"/>
<dbReference type="GeneID" id="37028749"/>
<accession>A0A316UJF6</accession>
<feature type="compositionally biased region" description="Pro residues" evidence="1">
    <location>
        <begin position="28"/>
        <end position="47"/>
    </location>
</feature>
<evidence type="ECO:0000256" key="1">
    <source>
        <dbReference type="SAM" id="MobiDB-lite"/>
    </source>
</evidence>
<keyword evidence="3" id="KW-1185">Reference proteome</keyword>
<gene>
    <name evidence="2" type="ORF">BDZ90DRAFT_234192</name>
</gene>